<feature type="domain" description="DSBA-like thioredoxin" evidence="1">
    <location>
        <begin position="5"/>
        <end position="210"/>
    </location>
</feature>
<dbReference type="Gene3D" id="3.40.30.10">
    <property type="entry name" value="Glutaredoxin"/>
    <property type="match status" value="1"/>
</dbReference>
<dbReference type="Pfam" id="PF01323">
    <property type="entry name" value="DSBA"/>
    <property type="match status" value="1"/>
</dbReference>
<gene>
    <name evidence="2" type="ORF">GCM10023226_18260</name>
</gene>
<dbReference type="CDD" id="cd03024">
    <property type="entry name" value="DsbA_FrnE"/>
    <property type="match status" value="1"/>
</dbReference>
<dbReference type="InterPro" id="IPR036249">
    <property type="entry name" value="Thioredoxin-like_sf"/>
</dbReference>
<comment type="caution">
    <text evidence="2">The sequence shown here is derived from an EMBL/GenBank/DDBJ whole genome shotgun (WGS) entry which is preliminary data.</text>
</comment>
<evidence type="ECO:0000259" key="1">
    <source>
        <dbReference type="Pfam" id="PF01323"/>
    </source>
</evidence>
<dbReference type="PANTHER" id="PTHR13887">
    <property type="entry name" value="GLUTATHIONE S-TRANSFERASE KAPPA"/>
    <property type="match status" value="1"/>
</dbReference>
<sequence length="242" mass="25859">MSSLQVEIWSDVVCPWCYVGKRRLEAALAGFEHREQVEVVYRSFELDPSAPPHGHELTLPAIAAKYGRSEAEMRGMVEQLMQTAAGEGLDLRLLETVHTNTVDAHRLLHLALETGGPALQRDLKEGLLHAYFEQARNVGDHDVLAEVAVGAGLDAERVRAVLASQEYAEAVAADVAQARAYGASGVPFFVVDQKYGVSGAQPVEVFEQVLRQAWDASHPGLQMAGGAATGDGAACGPDGCAI</sequence>
<name>A0ABP8W5G2_9ACTN</name>
<dbReference type="PANTHER" id="PTHR13887:SF41">
    <property type="entry name" value="THIOREDOXIN SUPERFAMILY PROTEIN"/>
    <property type="match status" value="1"/>
</dbReference>
<keyword evidence="3" id="KW-1185">Reference proteome</keyword>
<proteinExistence type="predicted"/>
<dbReference type="RefSeq" id="WP_345264970.1">
    <property type="nucleotide sequence ID" value="NZ_BAABIM010000002.1"/>
</dbReference>
<evidence type="ECO:0000313" key="3">
    <source>
        <dbReference type="Proteomes" id="UP001500621"/>
    </source>
</evidence>
<reference evidence="3" key="1">
    <citation type="journal article" date="2019" name="Int. J. Syst. Evol. Microbiol.">
        <title>The Global Catalogue of Microorganisms (GCM) 10K type strain sequencing project: providing services to taxonomists for standard genome sequencing and annotation.</title>
        <authorList>
            <consortium name="The Broad Institute Genomics Platform"/>
            <consortium name="The Broad Institute Genome Sequencing Center for Infectious Disease"/>
            <person name="Wu L."/>
            <person name="Ma J."/>
        </authorList>
    </citation>
    <scope>NUCLEOTIDE SEQUENCE [LARGE SCALE GENOMIC DNA]</scope>
    <source>
        <strain evidence="3">JCM 18127</strain>
    </source>
</reference>
<protein>
    <submittedName>
        <fullName evidence="2">DsbA family oxidoreductase</fullName>
    </submittedName>
</protein>
<accession>A0ABP8W5G2</accession>
<dbReference type="Proteomes" id="UP001500621">
    <property type="component" value="Unassembled WGS sequence"/>
</dbReference>
<dbReference type="SUPFAM" id="SSF52833">
    <property type="entry name" value="Thioredoxin-like"/>
    <property type="match status" value="1"/>
</dbReference>
<evidence type="ECO:0000313" key="2">
    <source>
        <dbReference type="EMBL" id="GAA4681425.1"/>
    </source>
</evidence>
<organism evidence="2 3">
    <name type="scientific">Nocardioides nanhaiensis</name>
    <dbReference type="NCBI Taxonomy" id="1476871"/>
    <lineage>
        <taxon>Bacteria</taxon>
        <taxon>Bacillati</taxon>
        <taxon>Actinomycetota</taxon>
        <taxon>Actinomycetes</taxon>
        <taxon>Propionibacteriales</taxon>
        <taxon>Nocardioidaceae</taxon>
        <taxon>Nocardioides</taxon>
    </lineage>
</organism>
<dbReference type="InterPro" id="IPR001853">
    <property type="entry name" value="DSBA-like_thioredoxin_dom"/>
</dbReference>
<dbReference type="EMBL" id="BAABIM010000002">
    <property type="protein sequence ID" value="GAA4681425.1"/>
    <property type="molecule type" value="Genomic_DNA"/>
</dbReference>